<dbReference type="SUPFAM" id="SSF56112">
    <property type="entry name" value="Protein kinase-like (PK-like)"/>
    <property type="match status" value="1"/>
</dbReference>
<evidence type="ECO:0000313" key="4">
    <source>
        <dbReference type="Proteomes" id="UP000247459"/>
    </source>
</evidence>
<dbReference type="Gene3D" id="3.30.200.20">
    <property type="entry name" value="Phosphorylase Kinase, domain 1"/>
    <property type="match status" value="1"/>
</dbReference>
<dbReference type="InterPro" id="IPR050249">
    <property type="entry name" value="Pseudomonas-type_ThrB"/>
</dbReference>
<sequence>MMKRQEFMNCKFDEIISHYFKNAEFTLEAVPFGLTNTTKVIEINKQRFIIRIYNSHIKTIDGLELESQVTAFLHKAKASFEVPIFLHTCNGEDYVVIKDGSLAAMTTFLEGKLPHLSDMDKAEKFGRLVGELSFRMREFPMKKAAYTGISFHKVYNIHPLANRDSVKSFFANLPFELTAERCTFYQAMITEIDNSHLDLEVLPQQLVHHDLLIYNLLGESGKITGVLDFDFMGMDAAFMELTISLNHIIQESSGSLDLIEAFLQGYGNVRKHSSIEFGYLRLLTQIYLVAVLHFYIGQHYAGAAIESPFTFMIDQFERNISWLAEHDVQIQQLLHKYVMETNTDHSK</sequence>
<dbReference type="AlphaFoldDB" id="A0A2W0CQL9"/>
<feature type="domain" description="Aminoglycoside phosphotransferase" evidence="2">
    <location>
        <begin position="27"/>
        <end position="267"/>
    </location>
</feature>
<reference evidence="3 4" key="1">
    <citation type="submission" date="2018-01" db="EMBL/GenBank/DDBJ databases">
        <title>Genome sequence of the PGP bacterium Paenibacillus illinoisensis E3.</title>
        <authorList>
            <person name="Rolli E."/>
            <person name="Marasco R."/>
            <person name="Bessem C."/>
            <person name="Michoud G."/>
            <person name="Gaiarsa S."/>
            <person name="Borin S."/>
            <person name="Daffonchio D."/>
        </authorList>
    </citation>
    <scope>NUCLEOTIDE SEQUENCE [LARGE SCALE GENOMIC DNA]</scope>
    <source>
        <strain evidence="3 4">E3</strain>
    </source>
</reference>
<dbReference type="InterPro" id="IPR011009">
    <property type="entry name" value="Kinase-like_dom_sf"/>
</dbReference>
<keyword evidence="3" id="KW-0808">Transferase</keyword>
<comment type="caution">
    <text evidence="3">The sequence shown here is derived from an EMBL/GenBank/DDBJ whole genome shotgun (WGS) entry which is preliminary data.</text>
</comment>
<gene>
    <name evidence="3" type="ORF">PIL02S_01525</name>
</gene>
<protein>
    <submittedName>
        <fullName evidence="3">Aminoglycoside phosphotransferase</fullName>
        <ecNumber evidence="3">2.7.1.39</ecNumber>
    </submittedName>
</protein>
<organism evidence="3 4">
    <name type="scientific">Paenibacillus illinoisensis</name>
    <dbReference type="NCBI Taxonomy" id="59845"/>
    <lineage>
        <taxon>Bacteria</taxon>
        <taxon>Bacillati</taxon>
        <taxon>Bacillota</taxon>
        <taxon>Bacilli</taxon>
        <taxon>Bacillales</taxon>
        <taxon>Paenibacillaceae</taxon>
        <taxon>Paenibacillus</taxon>
    </lineage>
</organism>
<dbReference type="Proteomes" id="UP000247459">
    <property type="component" value="Unassembled WGS sequence"/>
</dbReference>
<dbReference type="Pfam" id="PF01636">
    <property type="entry name" value="APH"/>
    <property type="match status" value="1"/>
</dbReference>
<dbReference type="EC" id="2.7.1.39" evidence="3"/>
<dbReference type="Gene3D" id="3.90.1200.10">
    <property type="match status" value="1"/>
</dbReference>
<dbReference type="GO" id="GO:0004413">
    <property type="term" value="F:homoserine kinase activity"/>
    <property type="evidence" value="ECO:0007669"/>
    <property type="project" value="UniProtKB-EC"/>
</dbReference>
<evidence type="ECO:0000313" key="3">
    <source>
        <dbReference type="EMBL" id="PYY29928.1"/>
    </source>
</evidence>
<accession>A0A2W0CQL9</accession>
<evidence type="ECO:0000256" key="1">
    <source>
        <dbReference type="ARBA" id="ARBA00038240"/>
    </source>
</evidence>
<proteinExistence type="inferred from homology"/>
<dbReference type="PANTHER" id="PTHR21064:SF6">
    <property type="entry name" value="AMINOGLYCOSIDE PHOSPHOTRANSFERASE DOMAIN-CONTAINING PROTEIN"/>
    <property type="match status" value="1"/>
</dbReference>
<name>A0A2W0CQL9_9BACL</name>
<dbReference type="EMBL" id="PRLG01000013">
    <property type="protein sequence ID" value="PYY29928.1"/>
    <property type="molecule type" value="Genomic_DNA"/>
</dbReference>
<dbReference type="PANTHER" id="PTHR21064">
    <property type="entry name" value="AMINOGLYCOSIDE PHOSPHOTRANSFERASE DOMAIN-CONTAINING PROTEIN-RELATED"/>
    <property type="match status" value="1"/>
</dbReference>
<comment type="similarity">
    <text evidence="1">Belongs to the pseudomonas-type ThrB family.</text>
</comment>
<dbReference type="InterPro" id="IPR002575">
    <property type="entry name" value="Aminoglycoside_PTrfase"/>
</dbReference>
<evidence type="ECO:0000259" key="2">
    <source>
        <dbReference type="Pfam" id="PF01636"/>
    </source>
</evidence>